<gene>
    <name evidence="2" type="ORF">MICPUN_60040</name>
</gene>
<dbReference type="OrthoDB" id="10660188at2759"/>
<name>C1EAE0_MICCC</name>
<dbReference type="OMA" id="FWEAMAN"/>
<organism evidence="2 3">
    <name type="scientific">Micromonas commoda (strain RCC299 / NOUM17 / CCMP2709)</name>
    <name type="common">Picoplanktonic green alga</name>
    <dbReference type="NCBI Taxonomy" id="296587"/>
    <lineage>
        <taxon>Eukaryota</taxon>
        <taxon>Viridiplantae</taxon>
        <taxon>Chlorophyta</taxon>
        <taxon>Mamiellophyceae</taxon>
        <taxon>Mamiellales</taxon>
        <taxon>Mamiellaceae</taxon>
        <taxon>Micromonas</taxon>
    </lineage>
</organism>
<dbReference type="InParanoid" id="C1EAE0"/>
<accession>C1EAE0</accession>
<feature type="region of interest" description="Disordered" evidence="1">
    <location>
        <begin position="383"/>
        <end position="406"/>
    </location>
</feature>
<evidence type="ECO:0000313" key="3">
    <source>
        <dbReference type="Proteomes" id="UP000002009"/>
    </source>
</evidence>
<dbReference type="EMBL" id="CP001328">
    <property type="protein sequence ID" value="ACO65189.1"/>
    <property type="molecule type" value="Genomic_DNA"/>
</dbReference>
<feature type="compositionally biased region" description="Low complexity" evidence="1">
    <location>
        <begin position="215"/>
        <end position="230"/>
    </location>
</feature>
<feature type="region of interest" description="Disordered" evidence="1">
    <location>
        <begin position="650"/>
        <end position="670"/>
    </location>
</feature>
<evidence type="ECO:0000256" key="1">
    <source>
        <dbReference type="SAM" id="MobiDB-lite"/>
    </source>
</evidence>
<dbReference type="GeneID" id="8244875"/>
<dbReference type="RefSeq" id="XP_002503931.1">
    <property type="nucleotide sequence ID" value="XM_002503885.1"/>
</dbReference>
<feature type="compositionally biased region" description="Basic and acidic residues" evidence="1">
    <location>
        <begin position="838"/>
        <end position="850"/>
    </location>
</feature>
<evidence type="ECO:0000313" key="2">
    <source>
        <dbReference type="EMBL" id="ACO65189.1"/>
    </source>
</evidence>
<protein>
    <submittedName>
        <fullName evidence="2">Uncharacterized protein</fullName>
    </submittedName>
</protein>
<sequence length="873" mass="94904">MFRGVNVAHKYVNAEGNILRRLLTPDEYDDIRHYEIIFVEGRTGSNLTRGLKKGNIYVAITSRNLHFCPMKGVERHEVVTVPLSEIDNVELKGHPGKQFFHSHIFGTHKANKFAKRLKLTRKKKSEFVAEEVGSSPGEGPGEEGIGEKSGAPAPALPETQEAKPQSFGGWGRSGPVVESTSTSTPLGHSPEPRNFNFWEAMANLSPPAPGPGPVTESAEPSAAPETTTAAPPEPTDAKPLQKAGPSFDVAAAVSAATFSPPESADPPPAAFKWTQQDQTTDSDFDYEHISIVTYEIGSQVQYQLESATVRNQGRISVRNAEELRATAQAARGEEDTTTEWGRVQSALADVFPRELLAYAAKMNDVESWTFGATGIEVAAQMTEQTSRVRRGEDGSLSYETPPALPAVPTQTAYQSLDEPNEGRLIVPPPPNPMLERARNGLMLAAPLAPALEVARAALEAAKGIEEGGVDPRREPNYAREMFGTLELMMLAPVEMGERGLNIAIESVSPLDCGDLCAAAAMTEHFKSVPKMRKLALGSRTLFDVTVNRLTKSVMEATYPRPSLVAARRKGNNLGSPMANWNRLLHAARQGASAHRAVQLFAWVRAALAGAEGAAHERADIVGRYDSLAALVHACFVFEPEKHRATAFRDARGSDEPFPPEPAETADATRLRAPAHAVSTGVIDLVVDVLYECALLTHHAHLMGAGDEVSQPPKHVTAHVVKARVTRRAFRPKVTAMFARLVNLVLDAQHRGNGEVTGADAVRAHRCAYVLRHLIEGTGDGSVAACVEEEYPTEMNYVMTRPEVMSVTEAGGDEFFRRHVKPHLDFVLAECVPHLLPGKRDKQREEAEGLKGKHQSGTLNTMMRMAERAETEVQ</sequence>
<proteinExistence type="predicted"/>
<dbReference type="Proteomes" id="UP000002009">
    <property type="component" value="Chromosome 7"/>
</dbReference>
<dbReference type="KEGG" id="mis:MICPUN_60040"/>
<feature type="region of interest" description="Disordered" evidence="1">
    <location>
        <begin position="125"/>
        <end position="242"/>
    </location>
</feature>
<feature type="region of interest" description="Disordered" evidence="1">
    <location>
        <begin position="838"/>
        <end position="860"/>
    </location>
</feature>
<keyword evidence="3" id="KW-1185">Reference proteome</keyword>
<reference evidence="2 3" key="1">
    <citation type="journal article" date="2009" name="Science">
        <title>Green evolution and dynamic adaptations revealed by genomes of the marine picoeukaryotes Micromonas.</title>
        <authorList>
            <person name="Worden A.Z."/>
            <person name="Lee J.H."/>
            <person name="Mock T."/>
            <person name="Rouze P."/>
            <person name="Simmons M.P."/>
            <person name="Aerts A.L."/>
            <person name="Allen A.E."/>
            <person name="Cuvelier M.L."/>
            <person name="Derelle E."/>
            <person name="Everett M.V."/>
            <person name="Foulon E."/>
            <person name="Grimwood J."/>
            <person name="Gundlach H."/>
            <person name="Henrissat B."/>
            <person name="Napoli C."/>
            <person name="McDonald S.M."/>
            <person name="Parker M.S."/>
            <person name="Rombauts S."/>
            <person name="Salamov A."/>
            <person name="Von Dassow P."/>
            <person name="Badger J.H."/>
            <person name="Coutinho P.M."/>
            <person name="Demir E."/>
            <person name="Dubchak I."/>
            <person name="Gentemann C."/>
            <person name="Eikrem W."/>
            <person name="Gready J.E."/>
            <person name="John U."/>
            <person name="Lanier W."/>
            <person name="Lindquist E.A."/>
            <person name="Lucas S."/>
            <person name="Mayer K.F."/>
            <person name="Moreau H."/>
            <person name="Not F."/>
            <person name="Otillar R."/>
            <person name="Panaud O."/>
            <person name="Pangilinan J."/>
            <person name="Paulsen I."/>
            <person name="Piegu B."/>
            <person name="Poliakov A."/>
            <person name="Robbens S."/>
            <person name="Schmutz J."/>
            <person name="Toulza E."/>
            <person name="Wyss T."/>
            <person name="Zelensky A."/>
            <person name="Zhou K."/>
            <person name="Armbrust E.V."/>
            <person name="Bhattacharya D."/>
            <person name="Goodenough U.W."/>
            <person name="Van de Peer Y."/>
            <person name="Grigoriev I.V."/>
        </authorList>
    </citation>
    <scope>NUCLEOTIDE SEQUENCE [LARGE SCALE GENOMIC DNA]</scope>
    <source>
        <strain evidence="3">RCC299 / NOUM17</strain>
    </source>
</reference>
<dbReference type="AlphaFoldDB" id="C1EAE0"/>